<comment type="caution">
    <text evidence="2">The sequence shown here is derived from an EMBL/GenBank/DDBJ whole genome shotgun (WGS) entry which is preliminary data.</text>
</comment>
<dbReference type="InterPro" id="IPR004276">
    <property type="entry name" value="GlycoTrans_28_N"/>
</dbReference>
<dbReference type="Gene3D" id="3.40.50.2000">
    <property type="entry name" value="Glycogen Phosphorylase B"/>
    <property type="match status" value="1"/>
</dbReference>
<organism evidence="2 3">
    <name type="scientific">Lentzea sokolovensis</name>
    <dbReference type="NCBI Taxonomy" id="3095429"/>
    <lineage>
        <taxon>Bacteria</taxon>
        <taxon>Bacillati</taxon>
        <taxon>Actinomycetota</taxon>
        <taxon>Actinomycetes</taxon>
        <taxon>Pseudonocardiales</taxon>
        <taxon>Pseudonocardiaceae</taxon>
        <taxon>Lentzea</taxon>
    </lineage>
</organism>
<accession>A0ABU4UPS6</accession>
<dbReference type="EC" id="2.4.-.-" evidence="2"/>
<name>A0ABU4UPS6_9PSEU</name>
<evidence type="ECO:0000259" key="1">
    <source>
        <dbReference type="Pfam" id="PF03033"/>
    </source>
</evidence>
<proteinExistence type="predicted"/>
<dbReference type="Pfam" id="PF03033">
    <property type="entry name" value="Glyco_transf_28"/>
    <property type="match status" value="1"/>
</dbReference>
<protein>
    <submittedName>
        <fullName evidence="2">Glycosyltransferase</fullName>
        <ecNumber evidence="2">2.4.-.-</ecNumber>
    </submittedName>
</protein>
<dbReference type="EMBL" id="JAXAVU010000002">
    <property type="protein sequence ID" value="MDX8141488.1"/>
    <property type="molecule type" value="Genomic_DNA"/>
</dbReference>
<evidence type="ECO:0000313" key="3">
    <source>
        <dbReference type="Proteomes" id="UP001285352"/>
    </source>
</evidence>
<reference evidence="2 3" key="1">
    <citation type="submission" date="2023-11" db="EMBL/GenBank/DDBJ databases">
        <title>Lentzea sokolovensis, sp. nov., Lentzea kristufkii, sp. nov., and Lentzea miocenensis, sp. nov., rare actinobacteria from Sokolov Coal Basin, Miocene lacustrine sediment, Czech Republic.</title>
        <authorList>
            <person name="Lara A."/>
            <person name="Kotroba L."/>
            <person name="Nouioui I."/>
            <person name="Neumann-Schaal M."/>
            <person name="Mast Y."/>
            <person name="Chronakova A."/>
        </authorList>
    </citation>
    <scope>NUCLEOTIDE SEQUENCE [LARGE SCALE GENOMIC DNA]</scope>
    <source>
        <strain evidence="2 3">BCCO 10_0061</strain>
    </source>
</reference>
<reference evidence="2 3" key="2">
    <citation type="submission" date="2023-11" db="EMBL/GenBank/DDBJ databases">
        <authorList>
            <person name="Lara A.C."/>
            <person name="Chronakova A."/>
        </authorList>
    </citation>
    <scope>NUCLEOTIDE SEQUENCE [LARGE SCALE GENOMIC DNA]</scope>
    <source>
        <strain evidence="2 3">BCCO 10_0061</strain>
    </source>
</reference>
<keyword evidence="2" id="KW-0328">Glycosyltransferase</keyword>
<gene>
    <name evidence="2" type="ORF">SK854_05150</name>
</gene>
<keyword evidence="3" id="KW-1185">Reference proteome</keyword>
<keyword evidence="2" id="KW-0808">Transferase</keyword>
<dbReference type="SUPFAM" id="SSF53756">
    <property type="entry name" value="UDP-Glycosyltransferase/glycogen phosphorylase"/>
    <property type="match status" value="1"/>
</dbReference>
<dbReference type="Proteomes" id="UP001285352">
    <property type="component" value="Unassembled WGS sequence"/>
</dbReference>
<sequence>MKVLLVAHGTRGDVQPLLALAVALKKAGHKAVGAENYVHAGQGA</sequence>
<evidence type="ECO:0000313" key="2">
    <source>
        <dbReference type="EMBL" id="MDX8141488.1"/>
    </source>
</evidence>
<dbReference type="RefSeq" id="WP_319973813.1">
    <property type="nucleotide sequence ID" value="NZ_JAXAVU010000002.1"/>
</dbReference>
<feature type="domain" description="Glycosyltransferase family 28 N-terminal" evidence="1">
    <location>
        <begin position="3"/>
        <end position="31"/>
    </location>
</feature>
<dbReference type="GO" id="GO:0016757">
    <property type="term" value="F:glycosyltransferase activity"/>
    <property type="evidence" value="ECO:0007669"/>
    <property type="project" value="UniProtKB-KW"/>
</dbReference>